<evidence type="ECO:0000313" key="7">
    <source>
        <dbReference type="EMBL" id="HIU43081.1"/>
    </source>
</evidence>
<dbReference type="SUPFAM" id="SSF102114">
    <property type="entry name" value="Radical SAM enzymes"/>
    <property type="match status" value="1"/>
</dbReference>
<evidence type="ECO:0000259" key="6">
    <source>
        <dbReference type="PROSITE" id="PS51918"/>
    </source>
</evidence>
<comment type="caution">
    <text evidence="7">The sequence shown here is derived from an EMBL/GenBank/DDBJ whole genome shotgun (WGS) entry which is preliminary data.</text>
</comment>
<evidence type="ECO:0000313" key="8">
    <source>
        <dbReference type="Proteomes" id="UP000824073"/>
    </source>
</evidence>
<dbReference type="InterPro" id="IPR006638">
    <property type="entry name" value="Elp3/MiaA/NifB-like_rSAM"/>
</dbReference>
<dbReference type="SMART" id="SM00729">
    <property type="entry name" value="Elp3"/>
    <property type="match status" value="1"/>
</dbReference>
<evidence type="ECO:0000256" key="2">
    <source>
        <dbReference type="ARBA" id="ARBA00022691"/>
    </source>
</evidence>
<reference evidence="7" key="2">
    <citation type="journal article" date="2021" name="PeerJ">
        <title>Extensive microbial diversity within the chicken gut microbiome revealed by metagenomics and culture.</title>
        <authorList>
            <person name="Gilroy R."/>
            <person name="Ravi A."/>
            <person name="Getino M."/>
            <person name="Pursley I."/>
            <person name="Horton D.L."/>
            <person name="Alikhan N.F."/>
            <person name="Baker D."/>
            <person name="Gharbi K."/>
            <person name="Hall N."/>
            <person name="Watson M."/>
            <person name="Adriaenssens E.M."/>
            <person name="Foster-Nyarko E."/>
            <person name="Jarju S."/>
            <person name="Secka A."/>
            <person name="Antonio M."/>
            <person name="Oren A."/>
            <person name="Chaudhuri R.R."/>
            <person name="La Ragione R."/>
            <person name="Hildebrand F."/>
            <person name="Pallen M.J."/>
        </authorList>
    </citation>
    <scope>NUCLEOTIDE SEQUENCE</scope>
    <source>
        <strain evidence="7">CHK191-8634</strain>
    </source>
</reference>
<keyword evidence="2" id="KW-0949">S-adenosyl-L-methionine</keyword>
<dbReference type="SFLD" id="SFLDG01082">
    <property type="entry name" value="B12-binding_domain_containing"/>
    <property type="match status" value="1"/>
</dbReference>
<dbReference type="InterPro" id="IPR023404">
    <property type="entry name" value="rSAM_horseshoe"/>
</dbReference>
<evidence type="ECO:0000256" key="1">
    <source>
        <dbReference type="ARBA" id="ARBA00001966"/>
    </source>
</evidence>
<keyword evidence="4" id="KW-0408">Iron</keyword>
<dbReference type="SFLD" id="SFLDG01095">
    <property type="entry name" value="Uncharacterised_Radical_SAM_Su"/>
    <property type="match status" value="1"/>
</dbReference>
<dbReference type="Gene3D" id="3.80.30.20">
    <property type="entry name" value="tm_1862 like domain"/>
    <property type="match status" value="1"/>
</dbReference>
<dbReference type="CDD" id="cd01335">
    <property type="entry name" value="Radical_SAM"/>
    <property type="match status" value="1"/>
</dbReference>
<accession>A0A9D1IUN6</accession>
<keyword evidence="3" id="KW-0479">Metal-binding</keyword>
<dbReference type="Pfam" id="PF04055">
    <property type="entry name" value="Radical_SAM"/>
    <property type="match status" value="1"/>
</dbReference>
<dbReference type="InterPro" id="IPR058240">
    <property type="entry name" value="rSAM_sf"/>
</dbReference>
<reference evidence="7" key="1">
    <citation type="submission" date="2020-10" db="EMBL/GenBank/DDBJ databases">
        <authorList>
            <person name="Gilroy R."/>
        </authorList>
    </citation>
    <scope>NUCLEOTIDE SEQUENCE</scope>
    <source>
        <strain evidence="7">CHK191-8634</strain>
    </source>
</reference>
<dbReference type="PANTHER" id="PTHR43409:SF4">
    <property type="entry name" value="RADICAL SAM SUPERFAMILY PROTEIN"/>
    <property type="match status" value="1"/>
</dbReference>
<dbReference type="PANTHER" id="PTHR43409">
    <property type="entry name" value="ANAEROBIC MAGNESIUM-PROTOPORPHYRIN IX MONOMETHYL ESTER CYCLASE-RELATED"/>
    <property type="match status" value="1"/>
</dbReference>
<gene>
    <name evidence="7" type="ORF">IAB67_02155</name>
</gene>
<sequence>MEYEGQICRSPMERASFMLPVSVGCAYNQCYFCMLFKHLKYRELPLEQVESELLRVRQAGGNPKTVFLGDGSAFQLSAERLLRILELVHRYFPGCTAVNMDATVPSILEKTDKELSALARAGVSHLYLGIESGLDDVLALMNKGHTMAQACEAIERLKRAGMIYDAHMMTGVAGRGRGEENARAMALFYNRTGPGRIVNFSMFVHRDAPLYRLIEQGRFTPADELENLREERLLLSQLTVPVDYDGFHDVIPFRVRGILPRDRDKMLRRLDAAIEAQREKEPLVAWA</sequence>
<dbReference type="InterPro" id="IPR051198">
    <property type="entry name" value="BchE-like"/>
</dbReference>
<dbReference type="SFLD" id="SFLDS00029">
    <property type="entry name" value="Radical_SAM"/>
    <property type="match status" value="1"/>
</dbReference>
<keyword evidence="5" id="KW-0411">Iron-sulfur</keyword>
<dbReference type="EMBL" id="DVMR01000025">
    <property type="protein sequence ID" value="HIU43081.1"/>
    <property type="molecule type" value="Genomic_DNA"/>
</dbReference>
<protein>
    <submittedName>
        <fullName evidence="7">Radical SAM protein</fullName>
    </submittedName>
</protein>
<proteinExistence type="predicted"/>
<organism evidence="7 8">
    <name type="scientific">Candidatus Ventrousia excrementavium</name>
    <dbReference type="NCBI Taxonomy" id="2840961"/>
    <lineage>
        <taxon>Bacteria</taxon>
        <taxon>Bacillati</taxon>
        <taxon>Bacillota</taxon>
        <taxon>Clostridia</taxon>
        <taxon>Eubacteriales</taxon>
        <taxon>Clostridiaceae</taxon>
        <taxon>Clostridiaceae incertae sedis</taxon>
        <taxon>Candidatus Ventrousia</taxon>
    </lineage>
</organism>
<dbReference type="InterPro" id="IPR007197">
    <property type="entry name" value="rSAM"/>
</dbReference>
<evidence type="ECO:0000256" key="4">
    <source>
        <dbReference type="ARBA" id="ARBA00023004"/>
    </source>
</evidence>
<feature type="domain" description="Radical SAM core" evidence="6">
    <location>
        <begin position="11"/>
        <end position="243"/>
    </location>
</feature>
<dbReference type="GO" id="GO:0003824">
    <property type="term" value="F:catalytic activity"/>
    <property type="evidence" value="ECO:0007669"/>
    <property type="project" value="InterPro"/>
</dbReference>
<comment type="cofactor">
    <cofactor evidence="1">
        <name>[4Fe-4S] cluster</name>
        <dbReference type="ChEBI" id="CHEBI:49883"/>
    </cofactor>
</comment>
<name>A0A9D1IUN6_9CLOT</name>
<dbReference type="GO" id="GO:0046872">
    <property type="term" value="F:metal ion binding"/>
    <property type="evidence" value="ECO:0007669"/>
    <property type="project" value="UniProtKB-KW"/>
</dbReference>
<dbReference type="PROSITE" id="PS51918">
    <property type="entry name" value="RADICAL_SAM"/>
    <property type="match status" value="1"/>
</dbReference>
<dbReference type="AlphaFoldDB" id="A0A9D1IUN6"/>
<evidence type="ECO:0000256" key="5">
    <source>
        <dbReference type="ARBA" id="ARBA00023014"/>
    </source>
</evidence>
<evidence type="ECO:0000256" key="3">
    <source>
        <dbReference type="ARBA" id="ARBA00022723"/>
    </source>
</evidence>
<dbReference type="GO" id="GO:0051536">
    <property type="term" value="F:iron-sulfur cluster binding"/>
    <property type="evidence" value="ECO:0007669"/>
    <property type="project" value="UniProtKB-KW"/>
</dbReference>
<dbReference type="Proteomes" id="UP000824073">
    <property type="component" value="Unassembled WGS sequence"/>
</dbReference>